<dbReference type="InterPro" id="IPR003961">
    <property type="entry name" value="FN3_dom"/>
</dbReference>
<dbReference type="eggNOG" id="KOG0620">
    <property type="taxonomic scope" value="Eukaryota"/>
</dbReference>
<dbReference type="VEuPathDB" id="FungiDB:SDRG_14612"/>
<dbReference type="STRING" id="1156394.T0PZ96"/>
<dbReference type="InterPro" id="IPR050410">
    <property type="entry name" value="CCR4/nocturin_mRNA_transcr"/>
</dbReference>
<dbReference type="SUPFAM" id="SSF56219">
    <property type="entry name" value="DNase I-like"/>
    <property type="match status" value="1"/>
</dbReference>
<feature type="domain" description="Fibronectin type-III" evidence="1">
    <location>
        <begin position="241"/>
        <end position="340"/>
    </location>
</feature>
<dbReference type="InterPro" id="IPR005135">
    <property type="entry name" value="Endo/exonuclease/phosphatase"/>
</dbReference>
<dbReference type="Gene3D" id="3.60.10.10">
    <property type="entry name" value="Endonuclease/exonuclease/phosphatase"/>
    <property type="match status" value="2"/>
</dbReference>
<protein>
    <recommendedName>
        <fullName evidence="1">Fibronectin type-III domain-containing protein</fullName>
    </recommendedName>
</protein>
<evidence type="ECO:0000259" key="1">
    <source>
        <dbReference type="PROSITE" id="PS50853"/>
    </source>
</evidence>
<dbReference type="PANTHER" id="PTHR12121:SF34">
    <property type="entry name" value="PROTEIN ANGEL"/>
    <property type="match status" value="1"/>
</dbReference>
<evidence type="ECO:0000313" key="3">
    <source>
        <dbReference type="Proteomes" id="UP000030762"/>
    </source>
</evidence>
<dbReference type="OrthoDB" id="428734at2759"/>
<dbReference type="GeneID" id="19955339"/>
<dbReference type="GO" id="GO:0000175">
    <property type="term" value="F:3'-5'-RNA exonuclease activity"/>
    <property type="evidence" value="ECO:0007669"/>
    <property type="project" value="TreeGrafter"/>
</dbReference>
<dbReference type="Pfam" id="PF03372">
    <property type="entry name" value="Exo_endo_phos"/>
    <property type="match status" value="1"/>
</dbReference>
<dbReference type="EMBL" id="JH767206">
    <property type="protein sequence ID" value="EQC27556.1"/>
    <property type="molecule type" value="Genomic_DNA"/>
</dbReference>
<dbReference type="PROSITE" id="PS50853">
    <property type="entry name" value="FN3"/>
    <property type="match status" value="1"/>
</dbReference>
<dbReference type="PANTHER" id="PTHR12121">
    <property type="entry name" value="CARBON CATABOLITE REPRESSOR PROTEIN 4"/>
    <property type="match status" value="1"/>
</dbReference>
<dbReference type="InParanoid" id="T0PZ96"/>
<dbReference type="RefSeq" id="XP_008618976.1">
    <property type="nucleotide sequence ID" value="XM_008620754.1"/>
</dbReference>
<dbReference type="InterPro" id="IPR036691">
    <property type="entry name" value="Endo/exonu/phosph_ase_sf"/>
</dbReference>
<dbReference type="CDD" id="cd00063">
    <property type="entry name" value="FN3"/>
    <property type="match status" value="1"/>
</dbReference>
<keyword evidence="3" id="KW-1185">Reference proteome</keyword>
<reference evidence="2 3" key="1">
    <citation type="submission" date="2012-04" db="EMBL/GenBank/DDBJ databases">
        <title>The Genome Sequence of Saprolegnia declina VS20.</title>
        <authorList>
            <consortium name="The Broad Institute Genome Sequencing Platform"/>
            <person name="Russ C."/>
            <person name="Nusbaum C."/>
            <person name="Tyler B."/>
            <person name="van West P."/>
            <person name="Dieguez-Uribeondo J."/>
            <person name="de Bruijn I."/>
            <person name="Tripathy S."/>
            <person name="Jiang R."/>
            <person name="Young S.K."/>
            <person name="Zeng Q."/>
            <person name="Gargeya S."/>
            <person name="Fitzgerald M."/>
            <person name="Haas B."/>
            <person name="Abouelleil A."/>
            <person name="Alvarado L."/>
            <person name="Arachchi H.M."/>
            <person name="Berlin A."/>
            <person name="Chapman S.B."/>
            <person name="Goldberg J."/>
            <person name="Griggs A."/>
            <person name="Gujja S."/>
            <person name="Hansen M."/>
            <person name="Howarth C."/>
            <person name="Imamovic A."/>
            <person name="Larimer J."/>
            <person name="McCowen C."/>
            <person name="Montmayeur A."/>
            <person name="Murphy C."/>
            <person name="Neiman D."/>
            <person name="Pearson M."/>
            <person name="Priest M."/>
            <person name="Roberts A."/>
            <person name="Saif S."/>
            <person name="Shea T."/>
            <person name="Sisk P."/>
            <person name="Sykes S."/>
            <person name="Wortman J."/>
            <person name="Nusbaum C."/>
            <person name="Birren B."/>
        </authorList>
    </citation>
    <scope>NUCLEOTIDE SEQUENCE [LARGE SCALE GENOMIC DNA]</scope>
    <source>
        <strain evidence="2 3">VS20</strain>
    </source>
</reference>
<dbReference type="OMA" id="HSEMMES"/>
<evidence type="ECO:0000313" key="2">
    <source>
        <dbReference type="EMBL" id="EQC27556.1"/>
    </source>
</evidence>
<gene>
    <name evidence="2" type="ORF">SDRG_14612</name>
</gene>
<proteinExistence type="predicted"/>
<dbReference type="Pfam" id="PF00041">
    <property type="entry name" value="fn3"/>
    <property type="match status" value="1"/>
</dbReference>
<sequence length="559" mass="63034">MVDGPALFGGRRLVTASNDVRAIYELSTKETVSVLSYNLMRQLHATTKYKPYCAEYILGSTRRKDQLLAEITAYDADVVCLQEVDDYELFWIPALNALGYDSVYHCRPGDHDDGLVIAFRRLNFQIFRTQRIEFNDLVAQTRRENLAAKLEQDNIALFVALQPWETCAFPSPLCIVNVQLASHRDHDVVRDLQLRYLLPQVEAFNADFQMPIVVAGSFNARPSDDVYHVMRTGRARPAPAPPTRMAPPVLSDATTSTLVLSWEAPISVDGPVLAYRVDRRVNGSTTVGFTHEVVLDDVTTSHKMTMLSAGTQYEFRVAAKNAFGWSAYSPPSAPFQTLQVRCLSRYRVDAFDRAGIMRGGAAPPCNPFKLSYCSGKTPRFIDGTVHDQQCPRPSRLEPDDAIYETLQFRGDREDGLLHFEVFESAYGRYSYGGEPTCTYVTEAWTGTVDYIFFTKKELAPFRLLTLPPLGTLVGDDVRESSTIVDADYAAFIPRDWDSRVKIGDHSNPKYSGAWPPSVFQLPNPKRRHYWLPNETFASDHFALLVVLAFRDEELSTSWN</sequence>
<dbReference type="SUPFAM" id="SSF49265">
    <property type="entry name" value="Fibronectin type III"/>
    <property type="match status" value="1"/>
</dbReference>
<dbReference type="AlphaFoldDB" id="T0PZ96"/>
<name>T0PZ96_SAPDV</name>
<dbReference type="Proteomes" id="UP000030762">
    <property type="component" value="Unassembled WGS sequence"/>
</dbReference>
<dbReference type="InterPro" id="IPR036116">
    <property type="entry name" value="FN3_sf"/>
</dbReference>
<dbReference type="SMART" id="SM00060">
    <property type="entry name" value="FN3"/>
    <property type="match status" value="1"/>
</dbReference>
<accession>T0PZ96</accession>
<organism evidence="2 3">
    <name type="scientific">Saprolegnia diclina (strain VS20)</name>
    <dbReference type="NCBI Taxonomy" id="1156394"/>
    <lineage>
        <taxon>Eukaryota</taxon>
        <taxon>Sar</taxon>
        <taxon>Stramenopiles</taxon>
        <taxon>Oomycota</taxon>
        <taxon>Saprolegniomycetes</taxon>
        <taxon>Saprolegniales</taxon>
        <taxon>Saprolegniaceae</taxon>
        <taxon>Saprolegnia</taxon>
    </lineage>
</organism>